<accession>A0ABT9AT10</accession>
<sequence length="137" mass="15581">MAKSNWQRSSSARGRQGFFTQQDSRIGLNINYYLGKTWKQHIDSEAVSKLRSLVGSRYDFVNRNNNIILQYQKSDVIHLSFTDVITGFAGEKKPLSFNVNSKNGFDHVKSSAPQVVAAGGQIIDEKKWQIQHHKARL</sequence>
<keyword evidence="4" id="KW-1185">Reference proteome</keyword>
<dbReference type="InterPro" id="IPR038177">
    <property type="entry name" value="IAT_beta_sf"/>
</dbReference>
<dbReference type="EMBL" id="JAUQTG010000008">
    <property type="protein sequence ID" value="MDO7857417.1"/>
    <property type="molecule type" value="Genomic_DNA"/>
</dbReference>
<dbReference type="InterPro" id="IPR051715">
    <property type="entry name" value="Intimin-Invasin_domain"/>
</dbReference>
<comment type="similarity">
    <text evidence="1">Belongs to the intimin/invasin family.</text>
</comment>
<dbReference type="PANTHER" id="PTHR39576:SF2">
    <property type="entry name" value="ATTACHING AND EFFACING PROTEIN HOMOLOG-RELATED"/>
    <property type="match status" value="1"/>
</dbReference>
<evidence type="ECO:0000259" key="2">
    <source>
        <dbReference type="Pfam" id="PF11924"/>
    </source>
</evidence>
<name>A0ABT9AT10_9GAMM</name>
<evidence type="ECO:0000256" key="1">
    <source>
        <dbReference type="ARBA" id="ARBA00010116"/>
    </source>
</evidence>
<proteinExistence type="inferred from homology"/>
<evidence type="ECO:0000313" key="4">
    <source>
        <dbReference type="Proteomes" id="UP001176478"/>
    </source>
</evidence>
<comment type="caution">
    <text evidence="3">The sequence shown here is derived from an EMBL/GenBank/DDBJ whole genome shotgun (WGS) entry which is preliminary data.</text>
</comment>
<reference evidence="3" key="1">
    <citation type="submission" date="2023-07" db="EMBL/GenBank/DDBJ databases">
        <authorList>
            <person name="Yang W."/>
            <person name="Chen J."/>
            <person name="Ji P."/>
            <person name="Hu F."/>
        </authorList>
    </citation>
    <scope>NUCLEOTIDE SEQUENCE</scope>
    <source>
        <strain evidence="3">CRE-138-0111</strain>
    </source>
</reference>
<reference evidence="3" key="2">
    <citation type="journal article" date="2024" name="Int. J. Antimicrob. Agents">
        <title>Identification of a novel Providencia species showing multi-drug-resistant in three patients with hospital-acquired infection.</title>
        <authorList>
            <person name="Yang W."/>
            <person name="Chen J."/>
            <person name="Yang F."/>
            <person name="Ji P."/>
            <person name="Shen S."/>
            <person name="Yin D."/>
            <person name="Hu F."/>
        </authorList>
    </citation>
    <scope>NUCLEOTIDE SEQUENCE</scope>
    <source>
        <strain evidence="3">CRE-138-0111</strain>
    </source>
</reference>
<evidence type="ECO:0000313" key="3">
    <source>
        <dbReference type="EMBL" id="MDO7857417.1"/>
    </source>
</evidence>
<dbReference type="Gene3D" id="2.40.160.160">
    <property type="entry name" value="Inverse autotransporter, beta-domain"/>
    <property type="match status" value="1"/>
</dbReference>
<organism evidence="3 4">
    <name type="scientific">Providencia huashanensis</name>
    <dbReference type="NCBI Taxonomy" id="3037798"/>
    <lineage>
        <taxon>Bacteria</taxon>
        <taxon>Pseudomonadati</taxon>
        <taxon>Pseudomonadota</taxon>
        <taxon>Gammaproteobacteria</taxon>
        <taxon>Enterobacterales</taxon>
        <taxon>Morganellaceae</taxon>
        <taxon>Providencia</taxon>
    </lineage>
</organism>
<gene>
    <name evidence="3" type="ORF">Q5E86_13890</name>
</gene>
<protein>
    <submittedName>
        <fullName evidence="3">Inverse autotransporter beta domain-containing protein</fullName>
    </submittedName>
</protein>
<dbReference type="InterPro" id="IPR024519">
    <property type="entry name" value="IAT_beta"/>
</dbReference>
<dbReference type="PANTHER" id="PTHR39576">
    <property type="entry name" value="ATTACHING AND EFFACING PROTEIN HOMOLOG-RELATED-RELATED"/>
    <property type="match status" value="1"/>
</dbReference>
<dbReference type="Pfam" id="PF11924">
    <property type="entry name" value="IAT_beta"/>
    <property type="match status" value="1"/>
</dbReference>
<feature type="domain" description="Inverse autotransporter beta-domain" evidence="2">
    <location>
        <begin position="14"/>
        <end position="65"/>
    </location>
</feature>
<dbReference type="Proteomes" id="UP001176478">
    <property type="component" value="Unassembled WGS sequence"/>
</dbReference>